<gene>
    <name evidence="4" type="ORF">BSZ36_11745</name>
</gene>
<dbReference type="InterPro" id="IPR012338">
    <property type="entry name" value="Beta-lactam/transpept-like"/>
</dbReference>
<comment type="caution">
    <text evidence="4">The sequence shown here is derived from an EMBL/GenBank/DDBJ whole genome shotgun (WGS) entry which is preliminary data.</text>
</comment>
<dbReference type="OrthoDB" id="9793489at2"/>
<proteinExistence type="predicted"/>
<name>A0A259U0Y4_9BACT</name>
<dbReference type="Pfam" id="PF00144">
    <property type="entry name" value="Beta-lactamase"/>
    <property type="match status" value="1"/>
</dbReference>
<reference evidence="4 5" key="1">
    <citation type="submission" date="2016-11" db="EMBL/GenBank/DDBJ databases">
        <title>Study of marine rhodopsin-containing bacteria.</title>
        <authorList>
            <person name="Yoshizawa S."/>
            <person name="Kumagai Y."/>
            <person name="Kogure K."/>
        </authorList>
    </citation>
    <scope>NUCLEOTIDE SEQUENCE [LARGE SCALE GENOMIC DNA]</scope>
    <source>
        <strain evidence="4 5">SG-29</strain>
    </source>
</reference>
<accession>A0A259U0Y4</accession>
<evidence type="ECO:0000259" key="3">
    <source>
        <dbReference type="Pfam" id="PF00144"/>
    </source>
</evidence>
<evidence type="ECO:0000313" key="5">
    <source>
        <dbReference type="Proteomes" id="UP000216446"/>
    </source>
</evidence>
<evidence type="ECO:0000313" key="4">
    <source>
        <dbReference type="EMBL" id="OZC03596.1"/>
    </source>
</evidence>
<dbReference type="PANTHER" id="PTHR43283">
    <property type="entry name" value="BETA-LACTAMASE-RELATED"/>
    <property type="match status" value="1"/>
</dbReference>
<dbReference type="SUPFAM" id="SSF56601">
    <property type="entry name" value="beta-lactamase/transpeptidase-like"/>
    <property type="match status" value="1"/>
</dbReference>
<feature type="chain" id="PRO_5012152875" description="Beta-lactamase-related domain-containing protein" evidence="2">
    <location>
        <begin position="22"/>
        <end position="463"/>
    </location>
</feature>
<sequence length="463" mass="49194">MTPTRLLPLLILCGCAAAPLAPEAPASERVSLEAATREAAPPEAMRPYRAARLDSALAALHADGLFDGALAISDASGRVVYRYASGAYEGDLATTRTPFYLASVSKAMTAAAVLTLAAEGRVDLDAPVQTYLDPWPYRDVTVRHLLNQTSGLHFLTAVTAHRDTTRRVTTADLLGIVARQRPGLGFEPGAQFDYDNANYETLAALLEAVTGKRYAEAVRERVTEPAGMRDATTGASGEIPWAAWAGGGGDAINASAEDLLAFDHAFWSGEIVPEAWVRAAAEPPTLADGSTSRYVFGRFVETSPRPLIGHFGDGTSKTALYREREGGTSPGTTYALVMSPPGIHRTAIFTAIMAIWNGEPFELPQARPVAEVAPEVLARHVGSYSSGMGLLHITLEDGQLRLEPEGAGGSEPLLPASETVFYFGGQDLTWEFVQDASGRTTGLQLQGNPETLGQRVSDTPPGE</sequence>
<dbReference type="InterPro" id="IPR023650">
    <property type="entry name" value="Beta-lactam_class-A_AS"/>
</dbReference>
<keyword evidence="2" id="KW-0732">Signal</keyword>
<dbReference type="EMBL" id="MQWB01000001">
    <property type="protein sequence ID" value="OZC03596.1"/>
    <property type="molecule type" value="Genomic_DNA"/>
</dbReference>
<feature type="region of interest" description="Disordered" evidence="1">
    <location>
        <begin position="441"/>
        <end position="463"/>
    </location>
</feature>
<dbReference type="InParanoid" id="A0A259U0Y4"/>
<dbReference type="AlphaFoldDB" id="A0A259U0Y4"/>
<feature type="compositionally biased region" description="Polar residues" evidence="1">
    <location>
        <begin position="441"/>
        <end position="457"/>
    </location>
</feature>
<dbReference type="Gene3D" id="3.40.710.10">
    <property type="entry name" value="DD-peptidase/beta-lactamase superfamily"/>
    <property type="match status" value="1"/>
</dbReference>
<keyword evidence="5" id="KW-1185">Reference proteome</keyword>
<organism evidence="4 5">
    <name type="scientific">Rubricoccus marinus</name>
    <dbReference type="NCBI Taxonomy" id="716817"/>
    <lineage>
        <taxon>Bacteria</taxon>
        <taxon>Pseudomonadati</taxon>
        <taxon>Rhodothermota</taxon>
        <taxon>Rhodothermia</taxon>
        <taxon>Rhodothermales</taxon>
        <taxon>Rubricoccaceae</taxon>
        <taxon>Rubricoccus</taxon>
    </lineage>
</organism>
<evidence type="ECO:0000256" key="2">
    <source>
        <dbReference type="SAM" id="SignalP"/>
    </source>
</evidence>
<feature type="domain" description="Beta-lactamase-related" evidence="3">
    <location>
        <begin position="67"/>
        <end position="324"/>
    </location>
</feature>
<dbReference type="PROSITE" id="PS00146">
    <property type="entry name" value="BETA_LACTAMASE_A"/>
    <property type="match status" value="1"/>
</dbReference>
<feature type="signal peptide" evidence="2">
    <location>
        <begin position="1"/>
        <end position="21"/>
    </location>
</feature>
<evidence type="ECO:0000256" key="1">
    <source>
        <dbReference type="SAM" id="MobiDB-lite"/>
    </source>
</evidence>
<protein>
    <recommendedName>
        <fullName evidence="3">Beta-lactamase-related domain-containing protein</fullName>
    </recommendedName>
</protein>
<dbReference type="Proteomes" id="UP000216446">
    <property type="component" value="Unassembled WGS sequence"/>
</dbReference>
<dbReference type="RefSeq" id="WP_094549133.1">
    <property type="nucleotide sequence ID" value="NZ_MQWB01000001.1"/>
</dbReference>
<dbReference type="InterPro" id="IPR001466">
    <property type="entry name" value="Beta-lactam-related"/>
</dbReference>
<dbReference type="InterPro" id="IPR050789">
    <property type="entry name" value="Diverse_Enzym_Activities"/>
</dbReference>